<dbReference type="InterPro" id="IPR000757">
    <property type="entry name" value="Beta-glucanase-like"/>
</dbReference>
<accession>A0A098C0H7</accession>
<gene>
    <name evidence="3" type="ORF">ING2E5B_1166</name>
</gene>
<dbReference type="PANTHER" id="PTHR10963">
    <property type="entry name" value="GLYCOSYL HYDROLASE-RELATED"/>
    <property type="match status" value="1"/>
</dbReference>
<dbReference type="Proteomes" id="UP000032417">
    <property type="component" value="Chromosome 1"/>
</dbReference>
<dbReference type="PROSITE" id="PS51762">
    <property type="entry name" value="GH16_2"/>
    <property type="match status" value="1"/>
</dbReference>
<organism evidence="3 4">
    <name type="scientific">Fermentimonas caenicola</name>
    <dbReference type="NCBI Taxonomy" id="1562970"/>
    <lineage>
        <taxon>Bacteria</taxon>
        <taxon>Pseudomonadati</taxon>
        <taxon>Bacteroidota</taxon>
        <taxon>Bacteroidia</taxon>
        <taxon>Bacteroidales</taxon>
        <taxon>Dysgonomonadaceae</taxon>
        <taxon>Fermentimonas</taxon>
    </lineage>
</organism>
<comment type="similarity">
    <text evidence="1">Belongs to the glycosyl hydrolase 16 family.</text>
</comment>
<name>A0A098C0H7_9BACT</name>
<dbReference type="AlphaFoldDB" id="A0A098C0H7"/>
<protein>
    <recommendedName>
        <fullName evidence="2">GH16 domain-containing protein</fullName>
    </recommendedName>
</protein>
<dbReference type="OrthoDB" id="9809583at2"/>
<dbReference type="InterPro" id="IPR050546">
    <property type="entry name" value="Glycosyl_Hydrlase_16"/>
</dbReference>
<dbReference type="PANTHER" id="PTHR10963:SF55">
    <property type="entry name" value="GLYCOSIDE HYDROLASE FAMILY 16 PROTEIN"/>
    <property type="match status" value="1"/>
</dbReference>
<sequence>MRKYLIAILIIATAILSSCFRQYNNDDTYRKGWTLAWEDDFDEFSNESVWSKTPRDKQHSFRYMSDSESLYKLQDGNLVLRGMQDPEGNEKLPFITGGIYTQAFKANETKRLEIRARINPTYGVTPYISLFPNNSSENIVIDLIEQYDTDEFIYQSVTSQYTTTEGMPDNPPSSALVGVNPIEYHIYGVEKYPDSVVFYVDGTRTKKYPRIPTKIPGQFPFNDLDFDLYIGLRLDKDTDHAGLPVDFYIDWVRFYEPNSVNLTTDEN</sequence>
<evidence type="ECO:0000313" key="3">
    <source>
        <dbReference type="EMBL" id="CEA15918.1"/>
    </source>
</evidence>
<dbReference type="EMBL" id="LN515532">
    <property type="protein sequence ID" value="CEA15918.1"/>
    <property type="molecule type" value="Genomic_DNA"/>
</dbReference>
<evidence type="ECO:0000259" key="2">
    <source>
        <dbReference type="PROSITE" id="PS51762"/>
    </source>
</evidence>
<dbReference type="KEGG" id="pbt:ING2E5B_1166"/>
<dbReference type="Gene3D" id="2.60.120.200">
    <property type="match status" value="1"/>
</dbReference>
<reference evidence="3 4" key="1">
    <citation type="submission" date="2014-08" db="EMBL/GenBank/DDBJ databases">
        <authorList>
            <person name="Wibberg D."/>
        </authorList>
    </citation>
    <scope>NUCLEOTIDE SEQUENCE [LARGE SCALE GENOMIC DNA]</scope>
    <source>
        <strain evidence="4">ING2-E5B</strain>
    </source>
</reference>
<dbReference type="SUPFAM" id="SSF49899">
    <property type="entry name" value="Concanavalin A-like lectins/glucanases"/>
    <property type="match status" value="1"/>
</dbReference>
<dbReference type="STRING" id="1562970.ING2E5B_1166"/>
<evidence type="ECO:0000256" key="1">
    <source>
        <dbReference type="ARBA" id="ARBA00006865"/>
    </source>
</evidence>
<dbReference type="PROSITE" id="PS51257">
    <property type="entry name" value="PROKAR_LIPOPROTEIN"/>
    <property type="match status" value="1"/>
</dbReference>
<keyword evidence="4" id="KW-1185">Reference proteome</keyword>
<proteinExistence type="inferred from homology"/>
<dbReference type="GO" id="GO:0004553">
    <property type="term" value="F:hydrolase activity, hydrolyzing O-glycosyl compounds"/>
    <property type="evidence" value="ECO:0007669"/>
    <property type="project" value="InterPro"/>
</dbReference>
<evidence type="ECO:0000313" key="4">
    <source>
        <dbReference type="Proteomes" id="UP000032417"/>
    </source>
</evidence>
<dbReference type="HOGENOM" id="CLU_019533_0_1_10"/>
<dbReference type="CDD" id="cd08023">
    <property type="entry name" value="GH16_laminarinase_like"/>
    <property type="match status" value="1"/>
</dbReference>
<feature type="domain" description="GH16" evidence="2">
    <location>
        <begin position="35"/>
        <end position="260"/>
    </location>
</feature>
<dbReference type="InterPro" id="IPR013320">
    <property type="entry name" value="ConA-like_dom_sf"/>
</dbReference>
<dbReference type="GO" id="GO:0005975">
    <property type="term" value="P:carbohydrate metabolic process"/>
    <property type="evidence" value="ECO:0007669"/>
    <property type="project" value="InterPro"/>
</dbReference>